<keyword evidence="2" id="KW-1133">Transmembrane helix</keyword>
<dbReference type="PANTHER" id="PTHR31126">
    <property type="entry name" value="TYROSINE-PROTEIN PHOSPHATASE"/>
    <property type="match status" value="1"/>
</dbReference>
<dbReference type="VEuPathDB" id="VectorBase:BGLAX_029063"/>
<feature type="transmembrane region" description="Helical" evidence="2">
    <location>
        <begin position="206"/>
        <end position="223"/>
    </location>
</feature>
<keyword evidence="2" id="KW-0472">Membrane</keyword>
<proteinExistence type="predicted"/>
<evidence type="ECO:0000313" key="3">
    <source>
        <dbReference type="EnsemblMetazoa" id="BGLB025821-PA"/>
    </source>
</evidence>
<evidence type="ECO:0000256" key="2">
    <source>
        <dbReference type="SAM" id="Phobius"/>
    </source>
</evidence>
<gene>
    <name evidence="3" type="primary">106073282</name>
</gene>
<dbReference type="GO" id="GO:0004721">
    <property type="term" value="F:phosphoprotein phosphatase activity"/>
    <property type="evidence" value="ECO:0007669"/>
    <property type="project" value="InterPro"/>
</dbReference>
<dbReference type="VEuPathDB" id="VectorBase:BGLB025821"/>
<dbReference type="KEGG" id="bgt:106073282"/>
<dbReference type="InterPro" id="IPR026893">
    <property type="entry name" value="Tyr/Ser_Pase_IphP-type"/>
</dbReference>
<dbReference type="InterPro" id="IPR029021">
    <property type="entry name" value="Prot-tyrosine_phosphatase-like"/>
</dbReference>
<sequence length="416" mass="47381">MDVANINSATRNSGFKSSFVKIDSLPNFRLLCQRVSNKNEQSSEILGSGAIYRSSKPDKIVVEDLDKIRQLSIKCIVDFRSTEEYLSTDGHCLLDAEYTLYKVCLPTKNYKPGESMRFEVISKASNGRSKSSTCPATKTFSEETVPVEAQNQKWQSNMSEQVDLDDASINTTTVTDDFTESKCVQKRHYLINFYTQLYIRKLVFSLPWYLWLMGLFCLIYDLISRNKWKTFSKLLVQKSLNKKGIYGQYVDFIELSQPSICSALKLISEPDNLPVLINCAYGKDRTGIISALILTCLGMPKSYVAAEYALSTEGLEPVRHLVYQDIVGKYELTEEFCNSETETMLKLLNYIEEKYTSVEGYMCHIGFSLEEQHRLKANVEAFRHLDYEDNNDDDDHKVTGVVSSKSETLSSHPKSD</sequence>
<dbReference type="AlphaFoldDB" id="A0A2C9L104"/>
<dbReference type="STRING" id="6526.A0A2C9L104"/>
<dbReference type="SUPFAM" id="SSF52799">
    <property type="entry name" value="(Phosphotyrosine protein) phosphatases II"/>
    <property type="match status" value="1"/>
</dbReference>
<organism evidence="3 4">
    <name type="scientific">Biomphalaria glabrata</name>
    <name type="common">Bloodfluke planorb</name>
    <name type="synonym">Freshwater snail</name>
    <dbReference type="NCBI Taxonomy" id="6526"/>
    <lineage>
        <taxon>Eukaryota</taxon>
        <taxon>Metazoa</taxon>
        <taxon>Spiralia</taxon>
        <taxon>Lophotrochozoa</taxon>
        <taxon>Mollusca</taxon>
        <taxon>Gastropoda</taxon>
        <taxon>Heterobranchia</taxon>
        <taxon>Euthyneura</taxon>
        <taxon>Panpulmonata</taxon>
        <taxon>Hygrophila</taxon>
        <taxon>Lymnaeoidea</taxon>
        <taxon>Planorbidae</taxon>
        <taxon>Biomphalaria</taxon>
    </lineage>
</organism>
<reference evidence="3" key="1">
    <citation type="submission" date="2020-05" db="UniProtKB">
        <authorList>
            <consortium name="EnsemblMetazoa"/>
        </authorList>
    </citation>
    <scope>IDENTIFICATION</scope>
    <source>
        <strain evidence="3">BB02</strain>
    </source>
</reference>
<dbReference type="PANTHER" id="PTHR31126:SF1">
    <property type="entry name" value="TYROSINE SPECIFIC PROTEIN PHOSPHATASES DOMAIN-CONTAINING PROTEIN"/>
    <property type="match status" value="1"/>
</dbReference>
<feature type="compositionally biased region" description="Polar residues" evidence="1">
    <location>
        <begin position="401"/>
        <end position="416"/>
    </location>
</feature>
<name>A0A2C9L104_BIOGL</name>
<accession>A0A2C9L104</accession>
<keyword evidence="2" id="KW-0812">Transmembrane</keyword>
<evidence type="ECO:0000313" key="4">
    <source>
        <dbReference type="Proteomes" id="UP000076420"/>
    </source>
</evidence>
<dbReference type="Pfam" id="PF13350">
    <property type="entry name" value="Y_phosphatase3"/>
    <property type="match status" value="2"/>
</dbReference>
<dbReference type="Proteomes" id="UP000076420">
    <property type="component" value="Unassembled WGS sequence"/>
</dbReference>
<dbReference type="EnsemblMetazoa" id="BGLB025821-RA">
    <property type="protein sequence ID" value="BGLB025821-PA"/>
    <property type="gene ID" value="BGLB025821"/>
</dbReference>
<feature type="region of interest" description="Disordered" evidence="1">
    <location>
        <begin position="393"/>
        <end position="416"/>
    </location>
</feature>
<dbReference type="OrthoDB" id="9988524at2759"/>
<protein>
    <recommendedName>
        <fullName evidence="5">Tyrosine specific protein phosphatases domain-containing protein</fullName>
    </recommendedName>
</protein>
<dbReference type="Gene3D" id="3.90.190.10">
    <property type="entry name" value="Protein tyrosine phosphatase superfamily"/>
    <property type="match status" value="1"/>
</dbReference>
<evidence type="ECO:0008006" key="5">
    <source>
        <dbReference type="Google" id="ProtNLM"/>
    </source>
</evidence>
<evidence type="ECO:0000256" key="1">
    <source>
        <dbReference type="SAM" id="MobiDB-lite"/>
    </source>
</evidence>